<evidence type="ECO:0000313" key="3">
    <source>
        <dbReference type="Proteomes" id="UP001372338"/>
    </source>
</evidence>
<dbReference type="EMBL" id="JAYWIO010000008">
    <property type="protein sequence ID" value="KAK7244811.1"/>
    <property type="molecule type" value="Genomic_DNA"/>
</dbReference>
<proteinExistence type="predicted"/>
<feature type="region of interest" description="Disordered" evidence="1">
    <location>
        <begin position="27"/>
        <end position="46"/>
    </location>
</feature>
<feature type="compositionally biased region" description="Basic and acidic residues" evidence="1">
    <location>
        <begin position="200"/>
        <end position="211"/>
    </location>
</feature>
<evidence type="ECO:0000313" key="2">
    <source>
        <dbReference type="EMBL" id="KAK7244811.1"/>
    </source>
</evidence>
<gene>
    <name evidence="2" type="ORF">RIF29_39638</name>
</gene>
<sequence length="253" mass="27645">MADLPPPRRQSSLLLMQRASQQPFQSLLPARPPWQPPMSSPLPMQPPSCLPLGPPSCLTPQPASYLLLQSPFPIAMQSPLPGVVVVQPPLLLNSVNGVLVEHMPWLNPNLNPQVLNPPSVTGCGWGNLSPFANRYEPFGQGPYFFGVRPDDSGHYHHVRSPPPQPQANVNGFVGNRSAFASPSDGTGVFLPLHHFRIANKESSKNDSKELRQNQGGVSPTTKISDQNDGLIKEEESHQSSPSSDYGLPEEWTY</sequence>
<dbReference type="AlphaFoldDB" id="A0AAN9E383"/>
<reference evidence="2 3" key="1">
    <citation type="submission" date="2024-01" db="EMBL/GenBank/DDBJ databases">
        <title>The genomes of 5 underutilized Papilionoideae crops provide insights into root nodulation and disease resistanc.</title>
        <authorList>
            <person name="Yuan L."/>
        </authorList>
    </citation>
    <scope>NUCLEOTIDE SEQUENCE [LARGE SCALE GENOMIC DNA]</scope>
    <source>
        <strain evidence="2">ZHUSHIDOU_FW_LH</strain>
        <tissue evidence="2">Leaf</tissue>
    </source>
</reference>
<keyword evidence="3" id="KW-1185">Reference proteome</keyword>
<feature type="compositionally biased region" description="Pro residues" evidence="1">
    <location>
        <begin position="30"/>
        <end position="46"/>
    </location>
</feature>
<evidence type="ECO:0000256" key="1">
    <source>
        <dbReference type="SAM" id="MobiDB-lite"/>
    </source>
</evidence>
<accession>A0AAN9E383</accession>
<comment type="caution">
    <text evidence="2">The sequence shown here is derived from an EMBL/GenBank/DDBJ whole genome shotgun (WGS) entry which is preliminary data.</text>
</comment>
<organism evidence="2 3">
    <name type="scientific">Crotalaria pallida</name>
    <name type="common">Smooth rattlebox</name>
    <name type="synonym">Crotalaria striata</name>
    <dbReference type="NCBI Taxonomy" id="3830"/>
    <lineage>
        <taxon>Eukaryota</taxon>
        <taxon>Viridiplantae</taxon>
        <taxon>Streptophyta</taxon>
        <taxon>Embryophyta</taxon>
        <taxon>Tracheophyta</taxon>
        <taxon>Spermatophyta</taxon>
        <taxon>Magnoliopsida</taxon>
        <taxon>eudicotyledons</taxon>
        <taxon>Gunneridae</taxon>
        <taxon>Pentapetalae</taxon>
        <taxon>rosids</taxon>
        <taxon>fabids</taxon>
        <taxon>Fabales</taxon>
        <taxon>Fabaceae</taxon>
        <taxon>Papilionoideae</taxon>
        <taxon>50 kb inversion clade</taxon>
        <taxon>genistoids sensu lato</taxon>
        <taxon>core genistoids</taxon>
        <taxon>Crotalarieae</taxon>
        <taxon>Crotalaria</taxon>
    </lineage>
</organism>
<name>A0AAN9E383_CROPI</name>
<dbReference type="Proteomes" id="UP001372338">
    <property type="component" value="Unassembled WGS sequence"/>
</dbReference>
<feature type="compositionally biased region" description="Polar residues" evidence="1">
    <location>
        <begin position="212"/>
        <end position="227"/>
    </location>
</feature>
<feature type="region of interest" description="Disordered" evidence="1">
    <location>
        <begin position="200"/>
        <end position="253"/>
    </location>
</feature>
<protein>
    <submittedName>
        <fullName evidence="2">Uncharacterized protein</fullName>
    </submittedName>
</protein>